<protein>
    <submittedName>
        <fullName evidence="1">Uncharacterized protein</fullName>
    </submittedName>
</protein>
<dbReference type="Proteomes" id="UP000038009">
    <property type="component" value="Unassembled WGS sequence"/>
</dbReference>
<accession>A0A0N1PAK1</accession>
<dbReference type="AlphaFoldDB" id="A0A0N1PAK1"/>
<dbReference type="OrthoDB" id="271742at2759"/>
<organism evidence="1 2">
    <name type="scientific">Leptomonas seymouri</name>
    <dbReference type="NCBI Taxonomy" id="5684"/>
    <lineage>
        <taxon>Eukaryota</taxon>
        <taxon>Discoba</taxon>
        <taxon>Euglenozoa</taxon>
        <taxon>Kinetoplastea</taxon>
        <taxon>Metakinetoplastina</taxon>
        <taxon>Trypanosomatida</taxon>
        <taxon>Trypanosomatidae</taxon>
        <taxon>Leishmaniinae</taxon>
        <taxon>Leptomonas</taxon>
    </lineage>
</organism>
<reference evidence="1 2" key="1">
    <citation type="journal article" date="2015" name="PLoS Pathog.">
        <title>Leptomonas seymouri: Adaptations to the Dixenous Life Cycle Analyzed by Genome Sequencing, Transcriptome Profiling and Co-infection with Leishmania donovani.</title>
        <authorList>
            <person name="Kraeva N."/>
            <person name="Butenko A."/>
            <person name="Hlavacova J."/>
            <person name="Kostygov A."/>
            <person name="Myskova J."/>
            <person name="Grybchuk D."/>
            <person name="Lestinova T."/>
            <person name="Votypka J."/>
            <person name="Volf P."/>
            <person name="Opperdoes F."/>
            <person name="Flegontov P."/>
            <person name="Lukes J."/>
            <person name="Yurchenko V."/>
        </authorList>
    </citation>
    <scope>NUCLEOTIDE SEQUENCE [LARGE SCALE GENOMIC DNA]</scope>
    <source>
        <strain evidence="1 2">ATCC 30220</strain>
    </source>
</reference>
<dbReference type="EMBL" id="LJSK01000226">
    <property type="protein sequence ID" value="KPI84864.1"/>
    <property type="molecule type" value="Genomic_DNA"/>
</dbReference>
<dbReference type="OMA" id="DIAMQYR"/>
<evidence type="ECO:0000313" key="1">
    <source>
        <dbReference type="EMBL" id="KPI84864.1"/>
    </source>
</evidence>
<comment type="caution">
    <text evidence="1">The sequence shown here is derived from an EMBL/GenBank/DDBJ whole genome shotgun (WGS) entry which is preliminary data.</text>
</comment>
<name>A0A0N1PAK1_LEPSE</name>
<sequence>MSTAPSAAAPPGGMPSFLGQRADMAQLLQYLPSILKVASQVPGILVGFVVTMVYMLGVVGRRGFTETVSPVAGFHIFVFFLLREMIEPWQQGRARAQAAQLKEAKRRAFNKDIAMQYRETLD</sequence>
<keyword evidence="2" id="KW-1185">Reference proteome</keyword>
<dbReference type="VEuPathDB" id="TriTrypDB:Lsey_0226_0130"/>
<proteinExistence type="predicted"/>
<gene>
    <name evidence="1" type="ORF">ABL78_6092</name>
</gene>
<evidence type="ECO:0000313" key="2">
    <source>
        <dbReference type="Proteomes" id="UP000038009"/>
    </source>
</evidence>